<reference evidence="9" key="1">
    <citation type="submission" date="2016-10" db="EMBL/GenBank/DDBJ databases">
        <authorList>
            <person name="Varghese N."/>
            <person name="Submissions S."/>
        </authorList>
    </citation>
    <scope>NUCLEOTIDE SEQUENCE [LARGE SCALE GENOMIC DNA]</scope>
    <source>
        <strain evidence="9">DSM 22329</strain>
    </source>
</reference>
<keyword evidence="6" id="KW-0812">Transmembrane</keyword>
<dbReference type="AlphaFoldDB" id="A0A1H0MEZ3"/>
<evidence type="ECO:0000259" key="7">
    <source>
        <dbReference type="Pfam" id="PF00413"/>
    </source>
</evidence>
<dbReference type="GO" id="GO:0031012">
    <property type="term" value="C:extracellular matrix"/>
    <property type="evidence" value="ECO:0007669"/>
    <property type="project" value="InterPro"/>
</dbReference>
<dbReference type="InterPro" id="IPR001818">
    <property type="entry name" value="Pept_M10_metallopeptidase"/>
</dbReference>
<dbReference type="InterPro" id="IPR024079">
    <property type="entry name" value="MetalloPept_cat_dom_sf"/>
</dbReference>
<name>A0A1H0MEZ3_9MICO</name>
<keyword evidence="9" id="KW-1185">Reference proteome</keyword>
<evidence type="ECO:0000313" key="8">
    <source>
        <dbReference type="EMBL" id="SDO79019.1"/>
    </source>
</evidence>
<dbReference type="Pfam" id="PF00413">
    <property type="entry name" value="Peptidase_M10"/>
    <property type="match status" value="1"/>
</dbReference>
<dbReference type="GO" id="GO:0006508">
    <property type="term" value="P:proteolysis"/>
    <property type="evidence" value="ECO:0007669"/>
    <property type="project" value="UniProtKB-KW"/>
</dbReference>
<sequence length="344" mass="35906">MLGQENDGVVVVSVPDGSTCRCGEQMRTGERAGFDLMANEVICLRCMADRRAGRPQVLNRPQQPWPTHTPAPPAVWLAPAAPSRTRSRGPRTWVTVLVAALVVSLVGVPVGLRSLRAFAGADTAPDDPGAYVFLNKDRRGAPVTWDPCLTIELVVNSASAPAGSGTLLAEAIDRVNEASGLHLKVIGPSTQAPRPDQSARDLASGLPGSARAPVLVAWTTPEVVPGLKGSVVGLGGPVHRFANTRDQERYVGGSVELDGPQLAQLLQRRNGHAQARAVVMHELGHLVGLDHVANSSQVMAAESGTVTEFGEGDRAGLARLGSGGCPYDLTPDTPDSSNASDAPS</sequence>
<feature type="transmembrane region" description="Helical" evidence="6">
    <location>
        <begin position="93"/>
        <end position="112"/>
    </location>
</feature>
<feature type="region of interest" description="Disordered" evidence="5">
    <location>
        <begin position="312"/>
        <end position="344"/>
    </location>
</feature>
<keyword evidence="3" id="KW-0378">Hydrolase</keyword>
<keyword evidence="6" id="KW-0472">Membrane</keyword>
<evidence type="ECO:0000256" key="4">
    <source>
        <dbReference type="ARBA" id="ARBA00022833"/>
    </source>
</evidence>
<evidence type="ECO:0000256" key="3">
    <source>
        <dbReference type="ARBA" id="ARBA00022801"/>
    </source>
</evidence>
<keyword evidence="2" id="KW-0479">Metal-binding</keyword>
<evidence type="ECO:0000256" key="2">
    <source>
        <dbReference type="ARBA" id="ARBA00022723"/>
    </source>
</evidence>
<keyword evidence="1" id="KW-0645">Protease</keyword>
<dbReference type="STRING" id="443156.SAMN04489867_0591"/>
<accession>A0A1H0MEZ3</accession>
<dbReference type="SUPFAM" id="SSF55486">
    <property type="entry name" value="Metalloproteases ('zincins'), catalytic domain"/>
    <property type="match status" value="1"/>
</dbReference>
<dbReference type="Proteomes" id="UP000199077">
    <property type="component" value="Chromosome I"/>
</dbReference>
<dbReference type="GO" id="GO:0008270">
    <property type="term" value="F:zinc ion binding"/>
    <property type="evidence" value="ECO:0007669"/>
    <property type="project" value="InterPro"/>
</dbReference>
<dbReference type="EMBL" id="LT629711">
    <property type="protein sequence ID" value="SDO79019.1"/>
    <property type="molecule type" value="Genomic_DNA"/>
</dbReference>
<keyword evidence="6" id="KW-1133">Transmembrane helix</keyword>
<evidence type="ECO:0000256" key="1">
    <source>
        <dbReference type="ARBA" id="ARBA00022670"/>
    </source>
</evidence>
<feature type="domain" description="Peptidase M10 metallopeptidase" evidence="7">
    <location>
        <begin position="249"/>
        <end position="301"/>
    </location>
</feature>
<dbReference type="GO" id="GO:0004222">
    <property type="term" value="F:metalloendopeptidase activity"/>
    <property type="evidence" value="ECO:0007669"/>
    <property type="project" value="InterPro"/>
</dbReference>
<organism evidence="8 9">
    <name type="scientific">Pedococcus dokdonensis</name>
    <dbReference type="NCBI Taxonomy" id="443156"/>
    <lineage>
        <taxon>Bacteria</taxon>
        <taxon>Bacillati</taxon>
        <taxon>Actinomycetota</taxon>
        <taxon>Actinomycetes</taxon>
        <taxon>Micrococcales</taxon>
        <taxon>Intrasporangiaceae</taxon>
        <taxon>Pedococcus</taxon>
    </lineage>
</organism>
<evidence type="ECO:0000256" key="6">
    <source>
        <dbReference type="SAM" id="Phobius"/>
    </source>
</evidence>
<dbReference type="Gene3D" id="3.40.390.10">
    <property type="entry name" value="Collagenase (Catalytic Domain)"/>
    <property type="match status" value="1"/>
</dbReference>
<proteinExistence type="predicted"/>
<dbReference type="RefSeq" id="WP_091781238.1">
    <property type="nucleotide sequence ID" value="NZ_LT629711.1"/>
</dbReference>
<keyword evidence="4" id="KW-0862">Zinc</keyword>
<evidence type="ECO:0000313" key="9">
    <source>
        <dbReference type="Proteomes" id="UP000199077"/>
    </source>
</evidence>
<feature type="compositionally biased region" description="Polar residues" evidence="5">
    <location>
        <begin position="333"/>
        <end position="344"/>
    </location>
</feature>
<protein>
    <submittedName>
        <fullName evidence="8">Matrixin</fullName>
    </submittedName>
</protein>
<gene>
    <name evidence="8" type="ORF">SAMN04489867_0591</name>
</gene>
<dbReference type="OrthoDB" id="4297752at2"/>
<evidence type="ECO:0000256" key="5">
    <source>
        <dbReference type="SAM" id="MobiDB-lite"/>
    </source>
</evidence>